<dbReference type="Proteomes" id="UP000077961">
    <property type="component" value="Unassembled WGS sequence"/>
</dbReference>
<organism evidence="2 4">
    <name type="scientific">Paraburkholderia ginsengiterrae</name>
    <dbReference type="NCBI Taxonomy" id="1462993"/>
    <lineage>
        <taxon>Bacteria</taxon>
        <taxon>Pseudomonadati</taxon>
        <taxon>Pseudomonadota</taxon>
        <taxon>Betaproteobacteria</taxon>
        <taxon>Burkholderiales</taxon>
        <taxon>Burkholderiaceae</taxon>
        <taxon>Paraburkholderia</taxon>
    </lineage>
</organism>
<evidence type="ECO:0000313" key="2">
    <source>
        <dbReference type="EMBL" id="OAJ62902.1"/>
    </source>
</evidence>
<dbReference type="RefSeq" id="WP_064266331.1">
    <property type="nucleotide sequence ID" value="NZ_LXJZ01000091.1"/>
</dbReference>
<keyword evidence="3" id="KW-1185">Reference proteome</keyword>
<protein>
    <submittedName>
        <fullName evidence="2">Uncharacterized protein</fullName>
    </submittedName>
</protein>
<comment type="caution">
    <text evidence="2">The sequence shown here is derived from an EMBL/GenBank/DDBJ whole genome shotgun (WGS) entry which is preliminary data.</text>
</comment>
<dbReference type="EMBL" id="LXJZ01000091">
    <property type="protein sequence ID" value="OAJ61500.1"/>
    <property type="molecule type" value="Genomic_DNA"/>
</dbReference>
<dbReference type="AlphaFoldDB" id="A0A1A9N9F8"/>
<dbReference type="STRING" id="1462993.A6V36_24315"/>
<accession>A0A1A9N9F8</accession>
<name>A0A1A9N9F8_9BURK</name>
<evidence type="ECO:0000313" key="3">
    <source>
        <dbReference type="Proteomes" id="UP000077961"/>
    </source>
</evidence>
<gene>
    <name evidence="1" type="ORF">A6V36_24315</name>
    <name evidence="2" type="ORF">A6V37_22090</name>
</gene>
<sequence>MPSFTLTTRVVLHKDDARKQPHPTDAKEYDTLHAEMHSRGYRRFYVNKDKEKLKLPPGEYTIDLDADDGVAARTAAMGKAKAAATIATSEKRFSVLVTGGDNIRGHQLEAVTKDPDA</sequence>
<dbReference type="EMBL" id="LXKA01000154">
    <property type="protein sequence ID" value="OAJ62902.1"/>
    <property type="molecule type" value="Genomic_DNA"/>
</dbReference>
<reference evidence="3 4" key="1">
    <citation type="submission" date="2016-04" db="EMBL/GenBank/DDBJ databases">
        <title>Reclassification of Paraburkholderia panaciterrae (Farh et al. 2015) Dobritsa &amp; Samadpour 2016 as a later homotypic synonym of Paraburkholderia ginsengiterrae (Farh et al. 2015) Dobritsa &amp; Samadpour 2016.</title>
        <authorList>
            <person name="Dobritsa A.P."/>
            <person name="Kutumbaka K."/>
            <person name="Samadpour M."/>
        </authorList>
    </citation>
    <scope>NUCLEOTIDE SEQUENCE [LARGE SCALE GENOMIC DNA]</scope>
    <source>
        <strain evidence="2 4">DCY85</strain>
        <strain evidence="1 3">DCY85-1</strain>
    </source>
</reference>
<proteinExistence type="predicted"/>
<dbReference type="OrthoDB" id="9135503at2"/>
<evidence type="ECO:0000313" key="1">
    <source>
        <dbReference type="EMBL" id="OAJ61500.1"/>
    </source>
</evidence>
<dbReference type="Proteomes" id="UP000078116">
    <property type="component" value="Unassembled WGS sequence"/>
</dbReference>
<evidence type="ECO:0000313" key="4">
    <source>
        <dbReference type="Proteomes" id="UP000078116"/>
    </source>
</evidence>